<sequence length="143" mass="14798">MDKYTAVEWTKALLATLGAFIVAGVAAGFVAGALHVWATPIEGFVAAFVVVLAAYALAPSLKVPAASLTLAVGAAAAWKLIGHSDFPESYGELAYQPTQIPFLATIAGGLLAWLIACLLAWRRRHSGLAPNNSSKPTPLRGAA</sequence>
<keyword evidence="3" id="KW-1185">Reference proteome</keyword>
<comment type="caution">
    <text evidence="2">The sequence shown here is derived from an EMBL/GenBank/DDBJ whole genome shotgun (WGS) entry which is preliminary data.</text>
</comment>
<dbReference type="Proteomes" id="UP000323164">
    <property type="component" value="Unassembled WGS sequence"/>
</dbReference>
<accession>A0A5D8YM34</accession>
<feature type="transmembrane region" description="Helical" evidence="1">
    <location>
        <begin position="65"/>
        <end position="82"/>
    </location>
</feature>
<evidence type="ECO:0000313" key="2">
    <source>
        <dbReference type="EMBL" id="TZF83346.1"/>
    </source>
</evidence>
<dbReference type="RefSeq" id="WP_149353776.1">
    <property type="nucleotide sequence ID" value="NZ_VTRV01000205.1"/>
</dbReference>
<protein>
    <submittedName>
        <fullName evidence="2">Uncharacterized protein</fullName>
    </submittedName>
</protein>
<name>A0A5D8YM34_9GAMM</name>
<proteinExistence type="predicted"/>
<organism evidence="2 3">
    <name type="scientific">Cognatilysobacter lacus</name>
    <dbReference type="NCBI Taxonomy" id="1643323"/>
    <lineage>
        <taxon>Bacteria</taxon>
        <taxon>Pseudomonadati</taxon>
        <taxon>Pseudomonadota</taxon>
        <taxon>Gammaproteobacteria</taxon>
        <taxon>Lysobacterales</taxon>
        <taxon>Lysobacteraceae</taxon>
        <taxon>Cognatilysobacter</taxon>
    </lineage>
</organism>
<dbReference type="EMBL" id="VTRV01000205">
    <property type="protein sequence ID" value="TZF83346.1"/>
    <property type="molecule type" value="Genomic_DNA"/>
</dbReference>
<dbReference type="AlphaFoldDB" id="A0A5D8YM34"/>
<gene>
    <name evidence="2" type="ORF">FW784_13125</name>
</gene>
<feature type="transmembrane region" description="Helical" evidence="1">
    <location>
        <begin position="12"/>
        <end position="31"/>
    </location>
</feature>
<keyword evidence="1" id="KW-1133">Transmembrane helix</keyword>
<reference evidence="2 3" key="1">
    <citation type="submission" date="2019-08" db="EMBL/GenBank/DDBJ databases">
        <title>Draft genome sequence of Lysobacter sp. UKS-15.</title>
        <authorList>
            <person name="Im W.-T."/>
        </authorList>
    </citation>
    <scope>NUCLEOTIDE SEQUENCE [LARGE SCALE GENOMIC DNA]</scope>
    <source>
        <strain evidence="2 3">UKS-15</strain>
    </source>
</reference>
<keyword evidence="1" id="KW-0472">Membrane</keyword>
<evidence type="ECO:0000256" key="1">
    <source>
        <dbReference type="SAM" id="Phobius"/>
    </source>
</evidence>
<feature type="transmembrane region" description="Helical" evidence="1">
    <location>
        <begin position="37"/>
        <end position="58"/>
    </location>
</feature>
<keyword evidence="1" id="KW-0812">Transmembrane</keyword>
<evidence type="ECO:0000313" key="3">
    <source>
        <dbReference type="Proteomes" id="UP000323164"/>
    </source>
</evidence>
<feature type="transmembrane region" description="Helical" evidence="1">
    <location>
        <begin position="102"/>
        <end position="121"/>
    </location>
</feature>